<dbReference type="GO" id="GO:0008409">
    <property type="term" value="F:5'-3' exonuclease activity"/>
    <property type="evidence" value="ECO:0007669"/>
    <property type="project" value="TreeGrafter"/>
</dbReference>
<reference evidence="11" key="1">
    <citation type="submission" date="2022-02" db="EMBL/GenBank/DDBJ databases">
        <authorList>
            <person name="King R."/>
        </authorList>
    </citation>
    <scope>NUCLEOTIDE SEQUENCE</scope>
</reference>
<comment type="cofactor">
    <cofactor evidence="8">
        <name>Mg(2+)</name>
        <dbReference type="ChEBI" id="CHEBI:18420"/>
    </cofactor>
    <cofactor evidence="8">
        <name>Mn(2+)</name>
        <dbReference type="ChEBI" id="CHEBI:29035"/>
    </cofactor>
</comment>
<keyword evidence="8" id="KW-0539">Nucleus</keyword>
<organism evidence="11 12">
    <name type="scientific">Aphis gossypii</name>
    <name type="common">Cotton aphid</name>
    <dbReference type="NCBI Taxonomy" id="80765"/>
    <lineage>
        <taxon>Eukaryota</taxon>
        <taxon>Metazoa</taxon>
        <taxon>Ecdysozoa</taxon>
        <taxon>Arthropoda</taxon>
        <taxon>Hexapoda</taxon>
        <taxon>Insecta</taxon>
        <taxon>Pterygota</taxon>
        <taxon>Neoptera</taxon>
        <taxon>Paraneoptera</taxon>
        <taxon>Hemiptera</taxon>
        <taxon>Sternorrhyncha</taxon>
        <taxon>Aphidomorpha</taxon>
        <taxon>Aphidoidea</taxon>
        <taxon>Aphididae</taxon>
        <taxon>Aphidini</taxon>
        <taxon>Aphis</taxon>
        <taxon>Aphis</taxon>
    </lineage>
</organism>
<accession>A0A9P0NDB7</accession>
<comment type="function">
    <text evidence="8">Nuclease required for the repair of DNA interstrand cross-links (ICL). Acts as a 5'-3' exonuclease that anchors at a cut end of DNA and cleaves DNA successively at every third nucleotide, allowing to excise an ICL from one strand through flanking incisions.</text>
</comment>
<keyword evidence="12" id="KW-1185">Reference proteome</keyword>
<dbReference type="PANTHER" id="PTHR15749:SF4">
    <property type="entry name" value="FANCONI-ASSOCIATED NUCLEASE 1"/>
    <property type="match status" value="1"/>
</dbReference>
<dbReference type="GO" id="GO:0036297">
    <property type="term" value="P:interstrand cross-link repair"/>
    <property type="evidence" value="ECO:0007669"/>
    <property type="project" value="InterPro"/>
</dbReference>
<comment type="subcellular location">
    <subcellularLocation>
        <location evidence="8">Nucleus</location>
    </subcellularLocation>
</comment>
<evidence type="ECO:0000256" key="1">
    <source>
        <dbReference type="ARBA" id="ARBA00000983"/>
    </source>
</evidence>
<evidence type="ECO:0000313" key="12">
    <source>
        <dbReference type="Proteomes" id="UP001154329"/>
    </source>
</evidence>
<keyword evidence="3 8" id="KW-0540">Nuclease</keyword>
<evidence type="ECO:0000259" key="10">
    <source>
        <dbReference type="SMART" id="SM00990"/>
    </source>
</evidence>
<dbReference type="InterPro" id="IPR011856">
    <property type="entry name" value="tRNA_endonuc-like_dom_sf"/>
</dbReference>
<feature type="domain" description="VRR-NUC" evidence="10">
    <location>
        <begin position="820"/>
        <end position="936"/>
    </location>
</feature>
<evidence type="ECO:0000313" key="11">
    <source>
        <dbReference type="EMBL" id="CAH1708756.1"/>
    </source>
</evidence>
<dbReference type="GO" id="GO:0070336">
    <property type="term" value="F:flap-structured DNA binding"/>
    <property type="evidence" value="ECO:0007669"/>
    <property type="project" value="TreeGrafter"/>
</dbReference>
<dbReference type="CDD" id="cd22326">
    <property type="entry name" value="FAN1-like"/>
    <property type="match status" value="1"/>
</dbReference>
<dbReference type="Proteomes" id="UP001154329">
    <property type="component" value="Chromosome 1"/>
</dbReference>
<feature type="compositionally biased region" description="Low complexity" evidence="9">
    <location>
        <begin position="12"/>
        <end position="25"/>
    </location>
</feature>
<keyword evidence="4 8" id="KW-0479">Metal-binding</keyword>
<evidence type="ECO:0000256" key="6">
    <source>
        <dbReference type="ARBA" id="ARBA00022842"/>
    </source>
</evidence>
<reference evidence="11" key="2">
    <citation type="submission" date="2022-10" db="EMBL/GenBank/DDBJ databases">
        <authorList>
            <consortium name="ENA_rothamsted_submissions"/>
            <consortium name="culmorum"/>
            <person name="King R."/>
        </authorList>
    </citation>
    <scope>NUCLEOTIDE SEQUENCE</scope>
</reference>
<comment type="catalytic activity">
    <reaction evidence="1 8">
        <text>Hydrolytically removes 5'-nucleotides successively from the 3'-hydroxy termini of 3'-hydroxy-terminated oligonucleotides.</text>
        <dbReference type="EC" id="3.1.4.1"/>
    </reaction>
</comment>
<evidence type="ECO:0000256" key="7">
    <source>
        <dbReference type="ARBA" id="ARBA00023211"/>
    </source>
</evidence>
<keyword evidence="8" id="KW-0234">DNA repair</keyword>
<evidence type="ECO:0000256" key="2">
    <source>
        <dbReference type="ARBA" id="ARBA00005533"/>
    </source>
</evidence>
<keyword evidence="6 8" id="KW-0460">Magnesium</keyword>
<dbReference type="InterPro" id="IPR014883">
    <property type="entry name" value="VRR_NUC"/>
</dbReference>
<proteinExistence type="inferred from homology"/>
<keyword evidence="8" id="KW-0227">DNA damage</keyword>
<evidence type="ECO:0000256" key="3">
    <source>
        <dbReference type="ARBA" id="ARBA00022722"/>
    </source>
</evidence>
<keyword evidence="7 8" id="KW-0464">Manganese</keyword>
<dbReference type="InterPro" id="IPR049126">
    <property type="entry name" value="FAN1-like_TPR"/>
</dbReference>
<dbReference type="GO" id="GO:0017108">
    <property type="term" value="F:5'-flap endonuclease activity"/>
    <property type="evidence" value="ECO:0007669"/>
    <property type="project" value="TreeGrafter"/>
</dbReference>
<dbReference type="GO" id="GO:0004528">
    <property type="term" value="F:phosphodiesterase I activity"/>
    <property type="evidence" value="ECO:0007669"/>
    <property type="project" value="UniProtKB-EC"/>
</dbReference>
<protein>
    <recommendedName>
        <fullName evidence="8">Fanconi-associated nuclease</fullName>
        <ecNumber evidence="8">3.1.4.1</ecNumber>
    </recommendedName>
</protein>
<dbReference type="GO" id="GO:0046872">
    <property type="term" value="F:metal ion binding"/>
    <property type="evidence" value="ECO:0007669"/>
    <property type="project" value="UniProtKB-KW"/>
</dbReference>
<dbReference type="InterPro" id="IPR049132">
    <property type="entry name" value="FAN1-like_euk"/>
</dbReference>
<evidence type="ECO:0000256" key="9">
    <source>
        <dbReference type="SAM" id="MobiDB-lite"/>
    </source>
</evidence>
<dbReference type="Pfam" id="PF08774">
    <property type="entry name" value="VRR_NUC"/>
    <property type="match status" value="1"/>
</dbReference>
<dbReference type="PANTHER" id="PTHR15749">
    <property type="entry name" value="FANCONI-ASSOCIATED NUCLEASE 1"/>
    <property type="match status" value="1"/>
</dbReference>
<evidence type="ECO:0000256" key="5">
    <source>
        <dbReference type="ARBA" id="ARBA00022801"/>
    </source>
</evidence>
<dbReference type="GO" id="GO:0005634">
    <property type="term" value="C:nucleus"/>
    <property type="evidence" value="ECO:0007669"/>
    <property type="project" value="UniProtKB-SubCell"/>
</dbReference>
<sequence>MDSPFKTPSKRSMSQMLPSSGSSSPFTPKRSKIKKISSDSVSRILAFDESNSRSPTRRKLDFLSFSQNSLLLNENCNENCNENELTPCEQTTPVKIEQSNRERNKILLSPSIKVNPKRFNIPEQDKNIIKSSSNKRSGSVNSTPSKKSKLLSAIAGCKKITSYFKPIQERQNSITNEVGNHFSPAKHKIKEENVNSITENCIKIEKQVTTPDKNDNINNIQVRSPKIISVSSNNPIVKKTSPRRKVVKNSHSNKTKPKELNMAEQVTPSKNGSINNSSMTSPKILEYLENKVVISGGDTYSRFIKSIVLRPEIFCFGKEDIMEKIESATNDELKIYGRLIARKHGWIRSNAPDGLQKYKELNLCDNFDSVLESLATKQLINTDVTSCELDTLLNILKTPELKELQKTFNINLNFSKSQTKPAMIKSFVNLVKNQRTFCGNSTSNLKERIKNIIGYCLKLSDTSRNDIMSCLIYESYPYFSGEEKDRFRECFTKFNLVEKNLLKFPKFEAKRVSINFSSKEHFEMYKTALDLRHEVQLLLEQKDHENAILVLCIMFENFKSAICDKSNVESLLKIPTYLRKYSAISVYAHTLFKNITILKKCTSNINLAKEVLEFLLKHKEFSVSKQADLHIELAKVYETQYKQLDRAANIILNGLKDDNMTELGRQMLSKRAVMYANRKVRKLDNELKNELLSFAPKTEKEPPTTTINGKIISVKEKGSSGRKQVYSKITDNGDCHYMSVEELAVSHYKSQGFLNGLHDEGQLIKSMFLLCFWDIIYGSYPPYVLFISQYQDCPLDWRTRHFYKIREQQIKDRIAELKKMNVDQICDILKKFCDEYFETQSVINWKYMNVDNLPLCRTLLECVGIEVFLAIGDQILKDGRIYLHGMPDLVVWDVNNHKCIFVEVKGPNDKLSERQYSWLLKLMEFGANVEVCHVVGTGGKNNN</sequence>
<dbReference type="Gene3D" id="3.40.1350.10">
    <property type="match status" value="1"/>
</dbReference>
<dbReference type="Pfam" id="PF21170">
    <property type="entry name" value="FAN1_TPR"/>
    <property type="match status" value="1"/>
</dbReference>
<feature type="region of interest" description="Disordered" evidence="9">
    <location>
        <begin position="1"/>
        <end position="35"/>
    </location>
</feature>
<dbReference type="EC" id="3.1.4.1" evidence="8"/>
<dbReference type="EMBL" id="OU899034">
    <property type="protein sequence ID" value="CAH1708756.1"/>
    <property type="molecule type" value="Genomic_DNA"/>
</dbReference>
<name>A0A9P0NDB7_APHGO</name>
<evidence type="ECO:0000256" key="8">
    <source>
        <dbReference type="RuleBase" id="RU365033"/>
    </source>
</evidence>
<comment type="similarity">
    <text evidence="2 8">Belongs to the FAN1 family.</text>
</comment>
<gene>
    <name evidence="11" type="ORF">APHIGO_LOCUS537</name>
</gene>
<dbReference type="InterPro" id="IPR033315">
    <property type="entry name" value="Fan1-like"/>
</dbReference>
<evidence type="ECO:0000256" key="4">
    <source>
        <dbReference type="ARBA" id="ARBA00022723"/>
    </source>
</evidence>
<dbReference type="AlphaFoldDB" id="A0A9P0NDB7"/>
<dbReference type="SMART" id="SM00990">
    <property type="entry name" value="VRR_NUC"/>
    <property type="match status" value="1"/>
</dbReference>
<keyword evidence="5 8" id="KW-0378">Hydrolase</keyword>